<evidence type="ECO:0000256" key="1">
    <source>
        <dbReference type="ARBA" id="ARBA00022679"/>
    </source>
</evidence>
<dbReference type="EC" id="2.7.4.3" evidence="4"/>
<sequence>MPTSQYRTILLFGAPGVGKGTQGHILGQIPGFFHLSCGDVFRSLDISSPEGKEVYHHTSKGELVPNDLTIKIWKKGLNARIALSSFKPREDLLILDGIPRNIEQAECLKEHVEVLRVIHLVCSDEEEMIHRIRRRAIHANRADDANEGIIRHRFDVYHRESKPVLDFYPPEMVFEIDALGSPAAVLSHVLDVVVPVQDEHFRQYAD</sequence>
<evidence type="ECO:0000256" key="3">
    <source>
        <dbReference type="ARBA" id="ARBA00022777"/>
    </source>
</evidence>
<name>A0A3B1DE80_9ZZZZ</name>
<dbReference type="PANTHER" id="PTHR23359">
    <property type="entry name" value="NUCLEOTIDE KINASE"/>
    <property type="match status" value="1"/>
</dbReference>
<dbReference type="Gene3D" id="3.40.50.300">
    <property type="entry name" value="P-loop containing nucleotide triphosphate hydrolases"/>
    <property type="match status" value="1"/>
</dbReference>
<dbReference type="GO" id="GO:0005524">
    <property type="term" value="F:ATP binding"/>
    <property type="evidence" value="ECO:0007669"/>
    <property type="project" value="InterPro"/>
</dbReference>
<keyword evidence="2" id="KW-0547">Nucleotide-binding</keyword>
<dbReference type="PROSITE" id="PS00113">
    <property type="entry name" value="ADENYLATE_KINASE"/>
    <property type="match status" value="1"/>
</dbReference>
<evidence type="ECO:0000313" key="4">
    <source>
        <dbReference type="EMBL" id="VAX39092.1"/>
    </source>
</evidence>
<keyword evidence="1 4" id="KW-0808">Transferase</keyword>
<dbReference type="InterPro" id="IPR027417">
    <property type="entry name" value="P-loop_NTPase"/>
</dbReference>
<dbReference type="GO" id="GO:0004017">
    <property type="term" value="F:AMP kinase activity"/>
    <property type="evidence" value="ECO:0007669"/>
    <property type="project" value="UniProtKB-EC"/>
</dbReference>
<accession>A0A3B1DE80</accession>
<reference evidence="4" key="1">
    <citation type="submission" date="2018-06" db="EMBL/GenBank/DDBJ databases">
        <authorList>
            <person name="Zhirakovskaya E."/>
        </authorList>
    </citation>
    <scope>NUCLEOTIDE SEQUENCE</scope>
</reference>
<dbReference type="EMBL" id="UOGL01000294">
    <property type="protein sequence ID" value="VAX39092.1"/>
    <property type="molecule type" value="Genomic_DNA"/>
</dbReference>
<dbReference type="CDD" id="cd01428">
    <property type="entry name" value="ADK"/>
    <property type="match status" value="1"/>
</dbReference>
<dbReference type="PRINTS" id="PR00094">
    <property type="entry name" value="ADENYLTKNASE"/>
</dbReference>
<dbReference type="Pfam" id="PF00406">
    <property type="entry name" value="ADK"/>
    <property type="match status" value="1"/>
</dbReference>
<proteinExistence type="inferred from homology"/>
<gene>
    <name evidence="4" type="ORF">MNBD_PLANCTO02-415</name>
</gene>
<dbReference type="AlphaFoldDB" id="A0A3B1DE80"/>
<keyword evidence="3 4" id="KW-0418">Kinase</keyword>
<protein>
    <submittedName>
        <fullName evidence="4">Adenylate kinase</fullName>
        <ecNumber evidence="4">2.7.4.3</ecNumber>
    </submittedName>
</protein>
<organism evidence="4">
    <name type="scientific">hydrothermal vent metagenome</name>
    <dbReference type="NCBI Taxonomy" id="652676"/>
    <lineage>
        <taxon>unclassified sequences</taxon>
        <taxon>metagenomes</taxon>
        <taxon>ecological metagenomes</taxon>
    </lineage>
</organism>
<dbReference type="InterPro" id="IPR000850">
    <property type="entry name" value="Adenylat/UMP-CMP_kin"/>
</dbReference>
<dbReference type="HAMAP" id="MF_00235">
    <property type="entry name" value="Adenylate_kinase_Adk"/>
    <property type="match status" value="1"/>
</dbReference>
<dbReference type="SUPFAM" id="SSF52540">
    <property type="entry name" value="P-loop containing nucleoside triphosphate hydrolases"/>
    <property type="match status" value="1"/>
</dbReference>
<dbReference type="InterPro" id="IPR033690">
    <property type="entry name" value="Adenylat_kinase_CS"/>
</dbReference>
<evidence type="ECO:0000256" key="2">
    <source>
        <dbReference type="ARBA" id="ARBA00022741"/>
    </source>
</evidence>